<feature type="transmembrane region" description="Helical" evidence="6">
    <location>
        <begin position="301"/>
        <end position="317"/>
    </location>
</feature>
<gene>
    <name evidence="7" type="ORF">U732_1666</name>
</gene>
<dbReference type="EMBL" id="AYSO01000017">
    <property type="protein sequence ID" value="KIE46402.1"/>
    <property type="molecule type" value="Genomic_DNA"/>
</dbReference>
<accession>A0A0C1QZ76</accession>
<evidence type="ECO:0000256" key="4">
    <source>
        <dbReference type="ARBA" id="ARBA00022989"/>
    </source>
</evidence>
<comment type="caution">
    <text evidence="7">The sequence shown here is derived from an EMBL/GenBank/DDBJ whole genome shotgun (WGS) entry which is preliminary data.</text>
</comment>
<evidence type="ECO:0000256" key="6">
    <source>
        <dbReference type="SAM" id="Phobius"/>
    </source>
</evidence>
<dbReference type="AlphaFoldDB" id="A0A0C1QZ76"/>
<feature type="transmembrane region" description="Helical" evidence="6">
    <location>
        <begin position="397"/>
        <end position="416"/>
    </location>
</feature>
<name>A0A0C1QZ76_9CLOT</name>
<feature type="transmembrane region" description="Helical" evidence="6">
    <location>
        <begin position="448"/>
        <end position="467"/>
    </location>
</feature>
<dbReference type="OrthoDB" id="255482at2"/>
<keyword evidence="8" id="KW-1185">Reference proteome</keyword>
<dbReference type="GO" id="GO:0005886">
    <property type="term" value="C:plasma membrane"/>
    <property type="evidence" value="ECO:0007669"/>
    <property type="project" value="UniProtKB-SubCell"/>
</dbReference>
<dbReference type="PANTHER" id="PTHR33362:SF3">
    <property type="entry name" value="SIALIC ACID TRAP TRANSPORTER PERMEASE PROTEIN SIAT"/>
    <property type="match status" value="1"/>
</dbReference>
<dbReference type="Proteomes" id="UP000031366">
    <property type="component" value="Unassembled WGS sequence"/>
</dbReference>
<evidence type="ECO:0000256" key="5">
    <source>
        <dbReference type="ARBA" id="ARBA00023136"/>
    </source>
</evidence>
<dbReference type="RefSeq" id="WP_039633463.1">
    <property type="nucleotide sequence ID" value="NZ_AYSO01000017.1"/>
</dbReference>
<feature type="transmembrane region" description="Helical" evidence="6">
    <location>
        <begin position="323"/>
        <end position="345"/>
    </location>
</feature>
<feature type="transmembrane region" description="Helical" evidence="6">
    <location>
        <begin position="157"/>
        <end position="177"/>
    </location>
</feature>
<protein>
    <submittedName>
        <fullName evidence="7">C4-dicarboxylate anaerobic carrier family protein</fullName>
    </submittedName>
</protein>
<dbReference type="GO" id="GO:0022857">
    <property type="term" value="F:transmembrane transporter activity"/>
    <property type="evidence" value="ECO:0007669"/>
    <property type="project" value="TreeGrafter"/>
</dbReference>
<dbReference type="InterPro" id="IPR018385">
    <property type="entry name" value="C4_dicarb_anaerob_car-like"/>
</dbReference>
<evidence type="ECO:0000256" key="1">
    <source>
        <dbReference type="ARBA" id="ARBA00004651"/>
    </source>
</evidence>
<dbReference type="InterPro" id="IPR004681">
    <property type="entry name" value="TRAP_DctM"/>
</dbReference>
<sequence length="504" mass="54279">MSNKKKKKGFPTAFTVTFIVLILVAALTYLIPAGSYAKLKFDTETNMFTITKPSGEIEELPATQEVLDKLNMKVDVSKFTSGSISKPIAIPNTYEKIESNPQGPFEILTAPIQGVYESIDIIMFVFILGGIIGVINYTGAFDAGIASLSKATKGKEMMLIIVVTVLIAIGGTTFGLAEETIAFYPILMPIFLVAGYDALVCIAAIYMGSSLGTMFATTNPFSSVTASNAAGISFTEGLTFRGIGLVLSLVISLIYIIRYAKKVQADSKNSLIHADKQHIEDKFLSNYDPNNIPNFDSRRKIMLLIFALAFGVMIWGVSSKGWWFTEMTALFLAVAIIIGFISGIGEKAFVDKFVTGAGDLIGVALIVGVARGVNIIMEKGLISDSILYFSSGVVEGMNSMLFIVVILILFSLLGFFISSSSGLATLSMPIMAPLADAVGLSRDVIVSAYQYGQGLMSFITPTGLILASLEMVDVTYDKWLKFILPLMALMGGLSIAMLFIQVIL</sequence>
<dbReference type="STRING" id="29341.RSJ17_10870"/>
<reference evidence="7 8" key="1">
    <citation type="journal article" date="2015" name="Infect. Genet. Evol.">
        <title>Genomic sequences of six botulinum neurotoxin-producing strains representing three clostridial species illustrate the mobility and diversity of botulinum neurotoxin genes.</title>
        <authorList>
            <person name="Smith T.J."/>
            <person name="Hill K.K."/>
            <person name="Xie G."/>
            <person name="Foley B.T."/>
            <person name="Williamson C.H."/>
            <person name="Foster J.T."/>
            <person name="Johnson S.L."/>
            <person name="Chertkov O."/>
            <person name="Teshima H."/>
            <person name="Gibbons H.S."/>
            <person name="Johnsky L.A."/>
            <person name="Karavis M.A."/>
            <person name="Smith L.A."/>
        </authorList>
    </citation>
    <scope>NUCLEOTIDE SEQUENCE [LARGE SCALE GENOMIC DNA]</scope>
    <source>
        <strain evidence="7 8">CDC 2741</strain>
    </source>
</reference>
<feature type="transmembrane region" description="Helical" evidence="6">
    <location>
        <begin position="479"/>
        <end position="503"/>
    </location>
</feature>
<proteinExistence type="predicted"/>
<comment type="subcellular location">
    <subcellularLocation>
        <location evidence="1">Cell membrane</location>
        <topology evidence="1">Multi-pass membrane protein</topology>
    </subcellularLocation>
</comment>
<feature type="transmembrane region" description="Helical" evidence="6">
    <location>
        <begin position="240"/>
        <end position="260"/>
    </location>
</feature>
<keyword evidence="4 6" id="KW-1133">Transmembrane helix</keyword>
<keyword evidence="2" id="KW-1003">Cell membrane</keyword>
<feature type="transmembrane region" description="Helical" evidence="6">
    <location>
        <begin position="357"/>
        <end position="377"/>
    </location>
</feature>
<evidence type="ECO:0000256" key="2">
    <source>
        <dbReference type="ARBA" id="ARBA00022475"/>
    </source>
</evidence>
<feature type="transmembrane region" description="Helical" evidence="6">
    <location>
        <begin position="12"/>
        <end position="31"/>
    </location>
</feature>
<dbReference type="Pfam" id="PF03606">
    <property type="entry name" value="DcuC"/>
    <property type="match status" value="1"/>
</dbReference>
<organism evidence="7 8">
    <name type="scientific">Clostridium argentinense CDC 2741</name>
    <dbReference type="NCBI Taxonomy" id="1418104"/>
    <lineage>
        <taxon>Bacteria</taxon>
        <taxon>Bacillati</taxon>
        <taxon>Bacillota</taxon>
        <taxon>Clostridia</taxon>
        <taxon>Eubacteriales</taxon>
        <taxon>Clostridiaceae</taxon>
        <taxon>Clostridium</taxon>
    </lineage>
</organism>
<evidence type="ECO:0000313" key="8">
    <source>
        <dbReference type="Proteomes" id="UP000031366"/>
    </source>
</evidence>
<feature type="transmembrane region" description="Helical" evidence="6">
    <location>
        <begin position="121"/>
        <end position="145"/>
    </location>
</feature>
<feature type="transmembrane region" description="Helical" evidence="6">
    <location>
        <begin position="183"/>
        <end position="207"/>
    </location>
</feature>
<evidence type="ECO:0000256" key="3">
    <source>
        <dbReference type="ARBA" id="ARBA00022692"/>
    </source>
</evidence>
<keyword evidence="5 6" id="KW-0472">Membrane</keyword>
<dbReference type="PANTHER" id="PTHR33362">
    <property type="entry name" value="SIALIC ACID TRAP TRANSPORTER PERMEASE PROTEIN SIAT-RELATED"/>
    <property type="match status" value="1"/>
</dbReference>
<evidence type="ECO:0000313" key="7">
    <source>
        <dbReference type="EMBL" id="KIE46402.1"/>
    </source>
</evidence>
<keyword evidence="3 6" id="KW-0812">Transmembrane</keyword>